<dbReference type="OrthoDB" id="10267474at2759"/>
<dbReference type="NCBIfam" id="TIGR00409">
    <property type="entry name" value="proS_fam_II"/>
    <property type="match status" value="1"/>
</dbReference>
<keyword evidence="9" id="KW-0648">Protein biosynthesis</keyword>
<dbReference type="Gene3D" id="3.30.930.10">
    <property type="entry name" value="Bira Bifunctional Protein, Domain 2"/>
    <property type="match status" value="2"/>
</dbReference>
<evidence type="ECO:0000256" key="4">
    <source>
        <dbReference type="ARBA" id="ARBA00012831"/>
    </source>
</evidence>
<dbReference type="InterPro" id="IPR004154">
    <property type="entry name" value="Anticodon-bd"/>
</dbReference>
<dbReference type="EC" id="6.1.1.15" evidence="4"/>
<name>A0A8H6J9V1_9PEZI</name>
<dbReference type="EMBL" id="WIGM01000920">
    <property type="protein sequence ID" value="KAF6808671.1"/>
    <property type="molecule type" value="Genomic_DNA"/>
</dbReference>
<dbReference type="InterPro" id="IPR002314">
    <property type="entry name" value="aa-tRNA-synt_IIb"/>
</dbReference>
<evidence type="ECO:0000256" key="7">
    <source>
        <dbReference type="ARBA" id="ARBA00022741"/>
    </source>
</evidence>
<evidence type="ECO:0000256" key="5">
    <source>
        <dbReference type="ARBA" id="ARBA00022490"/>
    </source>
</evidence>
<dbReference type="InterPro" id="IPR004500">
    <property type="entry name" value="Pro-tRNA-synth_IIa_bac-type"/>
</dbReference>
<dbReference type="PANTHER" id="PTHR42753">
    <property type="entry name" value="MITOCHONDRIAL RIBOSOME PROTEIN L39/PROLYL-TRNA LIGASE FAMILY MEMBER"/>
    <property type="match status" value="1"/>
</dbReference>
<keyword evidence="15" id="KW-1185">Reference proteome</keyword>
<evidence type="ECO:0000256" key="6">
    <source>
        <dbReference type="ARBA" id="ARBA00022598"/>
    </source>
</evidence>
<dbReference type="FunFam" id="3.30.930.10:FF:000066">
    <property type="entry name" value="Proline--tRNA ligase"/>
    <property type="match status" value="1"/>
</dbReference>
<dbReference type="PANTHER" id="PTHR42753:SF2">
    <property type="entry name" value="PROLINE--TRNA LIGASE"/>
    <property type="match status" value="1"/>
</dbReference>
<comment type="subcellular location">
    <subcellularLocation>
        <location evidence="1">Cytoplasm</location>
    </subcellularLocation>
</comment>
<dbReference type="Pfam" id="PF00587">
    <property type="entry name" value="tRNA-synt_2b"/>
    <property type="match status" value="1"/>
</dbReference>
<dbReference type="GO" id="GO:0004827">
    <property type="term" value="F:proline-tRNA ligase activity"/>
    <property type="evidence" value="ECO:0007669"/>
    <property type="project" value="UniProtKB-EC"/>
</dbReference>
<keyword evidence="8" id="KW-0067">ATP-binding</keyword>
<keyword evidence="10 14" id="KW-0030">Aminoacyl-tRNA synthetase</keyword>
<dbReference type="AlphaFoldDB" id="A0A8H6J9V1"/>
<comment type="catalytic activity">
    <reaction evidence="12">
        <text>tRNA(Pro) + L-proline + ATP = L-prolyl-tRNA(Pro) + AMP + diphosphate</text>
        <dbReference type="Rhea" id="RHEA:14305"/>
        <dbReference type="Rhea" id="RHEA-COMP:9700"/>
        <dbReference type="Rhea" id="RHEA-COMP:9702"/>
        <dbReference type="ChEBI" id="CHEBI:30616"/>
        <dbReference type="ChEBI" id="CHEBI:33019"/>
        <dbReference type="ChEBI" id="CHEBI:60039"/>
        <dbReference type="ChEBI" id="CHEBI:78442"/>
        <dbReference type="ChEBI" id="CHEBI:78532"/>
        <dbReference type="ChEBI" id="CHEBI:456215"/>
        <dbReference type="EC" id="6.1.1.15"/>
    </reaction>
</comment>
<dbReference type="PROSITE" id="PS50862">
    <property type="entry name" value="AA_TRNA_LIGASE_II"/>
    <property type="match status" value="1"/>
</dbReference>
<evidence type="ECO:0000256" key="12">
    <source>
        <dbReference type="ARBA" id="ARBA00047671"/>
    </source>
</evidence>
<comment type="subunit">
    <text evidence="3">Homodimer.</text>
</comment>
<dbReference type="GO" id="GO:0006433">
    <property type="term" value="P:prolyl-tRNA aminoacylation"/>
    <property type="evidence" value="ECO:0007669"/>
    <property type="project" value="InterPro"/>
</dbReference>
<dbReference type="InterPro" id="IPR050062">
    <property type="entry name" value="Pro-tRNA_synthetase"/>
</dbReference>
<dbReference type="SUPFAM" id="SSF55681">
    <property type="entry name" value="Class II aaRS and biotin synthetases"/>
    <property type="match status" value="1"/>
</dbReference>
<feature type="non-terminal residue" evidence="14">
    <location>
        <position position="1"/>
    </location>
</feature>
<evidence type="ECO:0000256" key="1">
    <source>
        <dbReference type="ARBA" id="ARBA00004496"/>
    </source>
</evidence>
<comment type="similarity">
    <text evidence="2">Belongs to the class-II aminoacyl-tRNA synthetase family.</text>
</comment>
<keyword evidence="7" id="KW-0547">Nucleotide-binding</keyword>
<protein>
    <recommendedName>
        <fullName evidence="4">proline--tRNA ligase</fullName>
        <ecNumber evidence="4">6.1.1.15</ecNumber>
    </recommendedName>
    <alternativeName>
        <fullName evidence="11">Prolyl-tRNA synthetase</fullName>
    </alternativeName>
</protein>
<accession>A0A8H6J9V1</accession>
<evidence type="ECO:0000256" key="2">
    <source>
        <dbReference type="ARBA" id="ARBA00008226"/>
    </source>
</evidence>
<dbReference type="SUPFAM" id="SSF52954">
    <property type="entry name" value="Class II aaRS ABD-related"/>
    <property type="match status" value="1"/>
</dbReference>
<evidence type="ECO:0000313" key="14">
    <source>
        <dbReference type="EMBL" id="KAF6808671.1"/>
    </source>
</evidence>
<feature type="domain" description="Aminoacyl-transfer RNA synthetases class-II family profile" evidence="13">
    <location>
        <begin position="25"/>
        <end position="465"/>
    </location>
</feature>
<dbReference type="Gene3D" id="3.40.50.800">
    <property type="entry name" value="Anticodon-binding domain"/>
    <property type="match status" value="1"/>
</dbReference>
<organism evidence="14 15">
    <name type="scientific">Colletotrichum musicola</name>
    <dbReference type="NCBI Taxonomy" id="2175873"/>
    <lineage>
        <taxon>Eukaryota</taxon>
        <taxon>Fungi</taxon>
        <taxon>Dikarya</taxon>
        <taxon>Ascomycota</taxon>
        <taxon>Pezizomycotina</taxon>
        <taxon>Sordariomycetes</taxon>
        <taxon>Hypocreomycetidae</taxon>
        <taxon>Glomerellales</taxon>
        <taxon>Glomerellaceae</taxon>
        <taxon>Colletotrichum</taxon>
        <taxon>Colletotrichum orchidearum species complex</taxon>
    </lineage>
</organism>
<dbReference type="Pfam" id="PF03129">
    <property type="entry name" value="HGTP_anticodon"/>
    <property type="match status" value="1"/>
</dbReference>
<dbReference type="InterPro" id="IPR045864">
    <property type="entry name" value="aa-tRNA-synth_II/BPL/LPL"/>
</dbReference>
<dbReference type="InterPro" id="IPR002316">
    <property type="entry name" value="Pro-tRNA-ligase_IIa"/>
</dbReference>
<evidence type="ECO:0000259" key="13">
    <source>
        <dbReference type="PROSITE" id="PS50862"/>
    </source>
</evidence>
<evidence type="ECO:0000256" key="9">
    <source>
        <dbReference type="ARBA" id="ARBA00022917"/>
    </source>
</evidence>
<reference evidence="14" key="1">
    <citation type="journal article" date="2020" name="Phytopathology">
        <title>Genome Sequence Resources of Colletotrichum truncatum, C. plurivorum, C. musicola, and C. sojae: Four Species Pathogenic to Soybean (Glycine max).</title>
        <authorList>
            <person name="Rogerio F."/>
            <person name="Boufleur T.R."/>
            <person name="Ciampi-Guillardi M."/>
            <person name="Sukno S.A."/>
            <person name="Thon M.R."/>
            <person name="Massola Junior N.S."/>
            <person name="Baroncelli R."/>
        </authorList>
    </citation>
    <scope>NUCLEOTIDE SEQUENCE</scope>
    <source>
        <strain evidence="14">LFN0074</strain>
    </source>
</reference>
<dbReference type="PRINTS" id="PR01046">
    <property type="entry name" value="TRNASYNTHPRO"/>
</dbReference>
<dbReference type="GO" id="GO:0005739">
    <property type="term" value="C:mitochondrion"/>
    <property type="evidence" value="ECO:0007669"/>
    <property type="project" value="TreeGrafter"/>
</dbReference>
<dbReference type="InterPro" id="IPR036621">
    <property type="entry name" value="Anticodon-bd_dom_sf"/>
</dbReference>
<keyword evidence="5" id="KW-0963">Cytoplasm</keyword>
<gene>
    <name evidence="14" type="ORF">CMUS01_13828</name>
</gene>
<evidence type="ECO:0000313" key="15">
    <source>
        <dbReference type="Proteomes" id="UP000639643"/>
    </source>
</evidence>
<evidence type="ECO:0000256" key="11">
    <source>
        <dbReference type="ARBA" id="ARBA00029731"/>
    </source>
</evidence>
<evidence type="ECO:0000256" key="3">
    <source>
        <dbReference type="ARBA" id="ARBA00011738"/>
    </source>
</evidence>
<evidence type="ECO:0000256" key="10">
    <source>
        <dbReference type="ARBA" id="ARBA00023146"/>
    </source>
</evidence>
<dbReference type="GO" id="GO:0005524">
    <property type="term" value="F:ATP binding"/>
    <property type="evidence" value="ECO:0007669"/>
    <property type="project" value="UniProtKB-KW"/>
</dbReference>
<sequence>AHNKLIRAGFIRQSHSGIFHLLPLGRRVQDKLEKLIDFYMQDLGASRVALSTITSKDLWQKSGRLALLEPELFGFDDRKGAKYMLSPTHEEEITSLVAKTVKSYKDLPLRLYQITRKFRDELRPRHGLLRSREFTMKDLYTFDVTHEGALETYQKVQAAYAGVFGALKLPVIVARASSGDMGGDLSHEYHLPTPVGEDTVITCNTCDYTVNTEIADSRTDMEDISAQVSPARSSTAAAVSSAKVWRGISKDRSTLVNVWYPGRLVEGPEMQNADVSIPAVKSIVSDLDASVDDVLSLWKDAITPMSASGQVASVLPKIVNLIDYRLSKDTDELLRREHVMWPQTLPLDAVRRLESVTVTQNGHGQLLNLLTARTGDRCPSCTGGFLKVQKALEVGHTFHLGTRYSKPLGAVISIPPSLASGGDASQTKSGGRMSPMQMGCHGIGVSRLIGAVVEHLADEKGLQWPRAIAPYEAVVISGTDLIDDAVGIYDELTARPAGHEEIDAVLDDRNVSFGWKMKDADLIGYPVVVMVGRVWKETGNCEVQCRRLGVKDTVPLKDLQQHVSALLGKL</sequence>
<dbReference type="InterPro" id="IPR006195">
    <property type="entry name" value="aa-tRNA-synth_II"/>
</dbReference>
<evidence type="ECO:0000256" key="8">
    <source>
        <dbReference type="ARBA" id="ARBA00022840"/>
    </source>
</evidence>
<proteinExistence type="inferred from homology"/>
<comment type="caution">
    <text evidence="14">The sequence shown here is derived from an EMBL/GenBank/DDBJ whole genome shotgun (WGS) entry which is preliminary data.</text>
</comment>
<keyword evidence="6" id="KW-0436">Ligase</keyword>
<dbReference type="Proteomes" id="UP000639643">
    <property type="component" value="Unassembled WGS sequence"/>
</dbReference>